<feature type="region of interest" description="Disordered" evidence="1">
    <location>
        <begin position="1"/>
        <end position="29"/>
    </location>
</feature>
<keyword evidence="3" id="KW-1185">Reference proteome</keyword>
<accession>A0ABP7A1X4</accession>
<sequence>MASNRTATHARPTTEEPQMSSPQHHQTPAEVRERPVCMCVHGGRCSSYAPGHALHLIQARLARATPSEWTDALVEASDPRTGVIVLRRFDDGDAVTVWSGAGAAAAATPGLPVAWHERYDVLDADGRRWNVASARGNAAQRR</sequence>
<name>A0ABP7A1X4_9MICO</name>
<reference evidence="3" key="1">
    <citation type="journal article" date="2019" name="Int. J. Syst. Evol. Microbiol.">
        <title>The Global Catalogue of Microorganisms (GCM) 10K type strain sequencing project: providing services to taxonomists for standard genome sequencing and annotation.</title>
        <authorList>
            <consortium name="The Broad Institute Genomics Platform"/>
            <consortium name="The Broad Institute Genome Sequencing Center for Infectious Disease"/>
            <person name="Wu L."/>
            <person name="Ma J."/>
        </authorList>
    </citation>
    <scope>NUCLEOTIDE SEQUENCE [LARGE SCALE GENOMIC DNA]</scope>
    <source>
        <strain evidence="3">JCM 16544</strain>
    </source>
</reference>
<protein>
    <submittedName>
        <fullName evidence="2">Uncharacterized protein</fullName>
    </submittedName>
</protein>
<dbReference type="EMBL" id="BAAAYU010000001">
    <property type="protein sequence ID" value="GAA3623297.1"/>
    <property type="molecule type" value="Genomic_DNA"/>
</dbReference>
<comment type="caution">
    <text evidence="2">The sequence shown here is derived from an EMBL/GenBank/DDBJ whole genome shotgun (WGS) entry which is preliminary data.</text>
</comment>
<evidence type="ECO:0000313" key="3">
    <source>
        <dbReference type="Proteomes" id="UP001501697"/>
    </source>
</evidence>
<evidence type="ECO:0000313" key="2">
    <source>
        <dbReference type="EMBL" id="GAA3623297.1"/>
    </source>
</evidence>
<evidence type="ECO:0000256" key="1">
    <source>
        <dbReference type="SAM" id="MobiDB-lite"/>
    </source>
</evidence>
<organism evidence="2 3">
    <name type="scientific">Microbacterium awajiense</name>
    <dbReference type="NCBI Taxonomy" id="415214"/>
    <lineage>
        <taxon>Bacteria</taxon>
        <taxon>Bacillati</taxon>
        <taxon>Actinomycetota</taxon>
        <taxon>Actinomycetes</taxon>
        <taxon>Micrococcales</taxon>
        <taxon>Microbacteriaceae</taxon>
        <taxon>Microbacterium</taxon>
    </lineage>
</organism>
<gene>
    <name evidence="2" type="ORF">GCM10022200_01890</name>
</gene>
<dbReference type="Proteomes" id="UP001501697">
    <property type="component" value="Unassembled WGS sequence"/>
</dbReference>
<proteinExistence type="predicted"/>
<feature type="compositionally biased region" description="Polar residues" evidence="1">
    <location>
        <begin position="15"/>
        <end position="26"/>
    </location>
</feature>